<keyword evidence="2" id="KW-1185">Reference proteome</keyword>
<evidence type="ECO:0000313" key="1">
    <source>
        <dbReference type="EMBL" id="OBU13296.1"/>
    </source>
</evidence>
<sequence>MDAAGNGSVNAANGALRFYRKTDGTVGIYSRSEANDTSDYKLEALFPFGKGEVCIDVFTFAAGGVKYRDVKSQRKNNVTYTNSLPRPILVIASYDSPATRTLAYVDGIRVAQTSHGSPSATGAWGGFVSFIVPAGSKYVVNSNGDKIELLDWVEL</sequence>
<comment type="caution">
    <text evidence="1">The sequence shown here is derived from an EMBL/GenBank/DDBJ whole genome shotgun (WGS) entry which is preliminary data.</text>
</comment>
<evidence type="ECO:0000313" key="2">
    <source>
        <dbReference type="Proteomes" id="UP000092377"/>
    </source>
</evidence>
<dbReference type="Proteomes" id="UP000092377">
    <property type="component" value="Unassembled WGS sequence"/>
</dbReference>
<proteinExistence type="predicted"/>
<gene>
    <name evidence="1" type="ORF">AYY18_00675</name>
</gene>
<name>A0A1B8HU14_9GAMM</name>
<protein>
    <submittedName>
        <fullName evidence="1">Uncharacterized protein</fullName>
    </submittedName>
</protein>
<dbReference type="AlphaFoldDB" id="A0A1B8HU14"/>
<reference evidence="2" key="1">
    <citation type="submission" date="2016-06" db="EMBL/GenBank/DDBJ databases">
        <authorList>
            <person name="Butler K."/>
        </authorList>
    </citation>
    <scope>NUCLEOTIDE SEQUENCE [LARGE SCALE GENOMIC DNA]</scope>
    <source>
        <strain evidence="2">GCSL-Mp20</strain>
    </source>
</reference>
<organism evidence="1 2">
    <name type="scientific">Morganella psychrotolerans</name>
    <dbReference type="NCBI Taxonomy" id="368603"/>
    <lineage>
        <taxon>Bacteria</taxon>
        <taxon>Pseudomonadati</taxon>
        <taxon>Pseudomonadota</taxon>
        <taxon>Gammaproteobacteria</taxon>
        <taxon>Enterobacterales</taxon>
        <taxon>Morganellaceae</taxon>
        <taxon>Morganella</taxon>
    </lineage>
</organism>
<accession>A0A1B8HU14</accession>
<dbReference type="EMBL" id="LZEY01000001">
    <property type="protein sequence ID" value="OBU13296.1"/>
    <property type="molecule type" value="Genomic_DNA"/>
</dbReference>
<dbReference type="RefSeq" id="WP_067398154.1">
    <property type="nucleotide sequence ID" value="NZ_LZEY01000001.1"/>
</dbReference>